<evidence type="ECO:0000313" key="4">
    <source>
        <dbReference type="Proteomes" id="UP000721954"/>
    </source>
</evidence>
<accession>A0ABS3Y2H7</accession>
<evidence type="ECO:0000259" key="2">
    <source>
        <dbReference type="Pfam" id="PF01266"/>
    </source>
</evidence>
<feature type="region of interest" description="Disordered" evidence="1">
    <location>
        <begin position="1"/>
        <end position="29"/>
    </location>
</feature>
<name>A0ABS3Y2H7_9ACTN</name>
<reference evidence="3 4" key="1">
    <citation type="submission" date="2021-02" db="EMBL/GenBank/DDBJ databases">
        <title>Streptomyces spirodelae sp. nov., isolated from duckweed.</title>
        <authorList>
            <person name="Saimee Y."/>
            <person name="Duangmal K."/>
        </authorList>
    </citation>
    <scope>NUCLEOTIDE SEQUENCE [LARGE SCALE GENOMIC DNA]</scope>
    <source>
        <strain evidence="3 4">DSM 42105</strain>
    </source>
</reference>
<dbReference type="PANTHER" id="PTHR13847">
    <property type="entry name" value="SARCOSINE DEHYDROGENASE-RELATED"/>
    <property type="match status" value="1"/>
</dbReference>
<dbReference type="Gene3D" id="3.50.50.60">
    <property type="entry name" value="FAD/NAD(P)-binding domain"/>
    <property type="match status" value="1"/>
</dbReference>
<dbReference type="Gene3D" id="3.30.9.10">
    <property type="entry name" value="D-Amino Acid Oxidase, subunit A, domain 2"/>
    <property type="match status" value="1"/>
</dbReference>
<gene>
    <name evidence="3" type="ORF">JW613_26605</name>
</gene>
<dbReference type="SUPFAM" id="SSF51905">
    <property type="entry name" value="FAD/NAD(P)-binding domain"/>
    <property type="match status" value="1"/>
</dbReference>
<dbReference type="Pfam" id="PF01266">
    <property type="entry name" value="DAO"/>
    <property type="match status" value="1"/>
</dbReference>
<organism evidence="3 4">
    <name type="scientific">Streptomyces smyrnaeus</name>
    <dbReference type="NCBI Taxonomy" id="1387713"/>
    <lineage>
        <taxon>Bacteria</taxon>
        <taxon>Bacillati</taxon>
        <taxon>Actinomycetota</taxon>
        <taxon>Actinomycetes</taxon>
        <taxon>Kitasatosporales</taxon>
        <taxon>Streptomycetaceae</taxon>
        <taxon>Streptomyces</taxon>
    </lineage>
</organism>
<evidence type="ECO:0000313" key="3">
    <source>
        <dbReference type="EMBL" id="MBO8201844.1"/>
    </source>
</evidence>
<dbReference type="InterPro" id="IPR006076">
    <property type="entry name" value="FAD-dep_OxRdtase"/>
</dbReference>
<dbReference type="PANTHER" id="PTHR13847:SF281">
    <property type="entry name" value="FAD DEPENDENT OXIDOREDUCTASE DOMAIN-CONTAINING PROTEIN"/>
    <property type="match status" value="1"/>
</dbReference>
<dbReference type="InterPro" id="IPR036188">
    <property type="entry name" value="FAD/NAD-bd_sf"/>
</dbReference>
<keyword evidence="4" id="KW-1185">Reference proteome</keyword>
<sequence>MASGAEERPRTPNHEPRTSPNHEGDKDCLADDHEYCRECNEEPITVSDAVASQAALRSLADARPTPFWLDDPDHRPAPRPALVGDEQCDLLVVGGGYSGLWTALLAKERDPGRDVVLVESEEVGWAASGRNGGFCAASLTHGFGNGLARWPDELAELERLGRRNLDAIEEAVERYGIDCDFERTGEIAVATEPHHVAELEEWEQQAHALGVGDGLTLLDRDAVRAEADSPTFLAGLWDRTGVAMVNPARLAWGLKRACEQAGVRVYEHTPATRLGARDAEVAVATPYGRVHAQHIALGTNAFPSLLRRVRPYVVPVYDYALMTEPLSDEQRAAIGWHNRQGLSDNANHFHYFRITTDNRILWGGYDVLYHYGSRISRDYHQRPETFAKLAQHFFRCFPQLEGLRFTHTWGGAIDTCSRFSPFFGTAMDGRVSYAAGFTGLGVGATRFGAEVMLDLLAGERTERTALTMVRKKPLPFPPEPVRWAGIGLTQWSLARSDAQAGRRNLWLKTMDKVGLGFDS</sequence>
<feature type="domain" description="FAD dependent oxidoreductase" evidence="2">
    <location>
        <begin position="89"/>
        <end position="453"/>
    </location>
</feature>
<dbReference type="EMBL" id="JAFFZM010000018">
    <property type="protein sequence ID" value="MBO8201844.1"/>
    <property type="molecule type" value="Genomic_DNA"/>
</dbReference>
<comment type="caution">
    <text evidence="3">The sequence shown here is derived from an EMBL/GenBank/DDBJ whole genome shotgun (WGS) entry which is preliminary data.</text>
</comment>
<proteinExistence type="predicted"/>
<protein>
    <submittedName>
        <fullName evidence="3">FAD-dependent oxidoreductase</fullName>
    </submittedName>
</protein>
<evidence type="ECO:0000256" key="1">
    <source>
        <dbReference type="SAM" id="MobiDB-lite"/>
    </source>
</evidence>
<dbReference type="Proteomes" id="UP000721954">
    <property type="component" value="Unassembled WGS sequence"/>
</dbReference>